<dbReference type="PANTHER" id="PTHR46648:SF1">
    <property type="entry name" value="ADENOSINE 5'-MONOPHOSPHORAMIDASE HNT1"/>
    <property type="match status" value="1"/>
</dbReference>
<dbReference type="InterPro" id="IPR011146">
    <property type="entry name" value="HIT-like"/>
</dbReference>
<dbReference type="GO" id="GO:0003824">
    <property type="term" value="F:catalytic activity"/>
    <property type="evidence" value="ECO:0007669"/>
    <property type="project" value="InterPro"/>
</dbReference>
<evidence type="ECO:0000313" key="4">
    <source>
        <dbReference type="EMBL" id="CAA9465346.1"/>
    </source>
</evidence>
<dbReference type="PANTHER" id="PTHR46648">
    <property type="entry name" value="HIT FAMILY PROTEIN 1"/>
    <property type="match status" value="1"/>
</dbReference>
<gene>
    <name evidence="4" type="ORF">AVDCRST_MAG02-3571</name>
</gene>
<feature type="domain" description="HIT" evidence="3">
    <location>
        <begin position="24"/>
        <end position="132"/>
    </location>
</feature>
<feature type="active site" description="Tele-AMP-histidine intermediate" evidence="1">
    <location>
        <position position="121"/>
    </location>
</feature>
<sequence>MRSFERYAPDLDAYHGRARTGPRFVCGIVARDPGFPGHHVVYEGDGAIAFFNRWPTQYGYTLVAPKEHREQVTGGFAVEEYLELQRVVYRVAEAVRLEVGAERVYVLSLGSSAGNAHVHWHVVPLPPGVPYEEQQLAAVMLQTAGALDVPEEERAALAARIRGRVGRG</sequence>
<name>A0A6J4R7X8_9ACTN</name>
<dbReference type="InterPro" id="IPR001310">
    <property type="entry name" value="Histidine_triad_HIT"/>
</dbReference>
<dbReference type="Pfam" id="PF01230">
    <property type="entry name" value="HIT"/>
    <property type="match status" value="1"/>
</dbReference>
<reference evidence="4" key="1">
    <citation type="submission" date="2020-02" db="EMBL/GenBank/DDBJ databases">
        <authorList>
            <person name="Meier V. D."/>
        </authorList>
    </citation>
    <scope>NUCLEOTIDE SEQUENCE</scope>
    <source>
        <strain evidence="4">AVDCRST_MAG02</strain>
    </source>
</reference>
<feature type="short sequence motif" description="Histidine triad motif" evidence="2">
    <location>
        <begin position="117"/>
        <end position="121"/>
    </location>
</feature>
<dbReference type="EMBL" id="CADCVH010000094">
    <property type="protein sequence ID" value="CAA9465346.1"/>
    <property type="molecule type" value="Genomic_DNA"/>
</dbReference>
<evidence type="ECO:0000256" key="1">
    <source>
        <dbReference type="PIRSR" id="PIRSR601310-1"/>
    </source>
</evidence>
<dbReference type="AlphaFoldDB" id="A0A6J4R7X8"/>
<organism evidence="4">
    <name type="scientific">uncultured Rubrobacteraceae bacterium</name>
    <dbReference type="NCBI Taxonomy" id="349277"/>
    <lineage>
        <taxon>Bacteria</taxon>
        <taxon>Bacillati</taxon>
        <taxon>Actinomycetota</taxon>
        <taxon>Rubrobacteria</taxon>
        <taxon>Rubrobacterales</taxon>
        <taxon>Rubrobacteraceae</taxon>
        <taxon>environmental samples</taxon>
    </lineage>
</organism>
<dbReference type="Gene3D" id="3.30.428.10">
    <property type="entry name" value="HIT-like"/>
    <property type="match status" value="1"/>
</dbReference>
<evidence type="ECO:0000259" key="3">
    <source>
        <dbReference type="PROSITE" id="PS51084"/>
    </source>
</evidence>
<dbReference type="SUPFAM" id="SSF54197">
    <property type="entry name" value="HIT-like"/>
    <property type="match status" value="1"/>
</dbReference>
<evidence type="ECO:0000256" key="2">
    <source>
        <dbReference type="PROSITE-ProRule" id="PRU00464"/>
    </source>
</evidence>
<dbReference type="PROSITE" id="PS51084">
    <property type="entry name" value="HIT_2"/>
    <property type="match status" value="1"/>
</dbReference>
<protein>
    <recommendedName>
        <fullName evidence="3">HIT domain-containing protein</fullName>
    </recommendedName>
</protein>
<accession>A0A6J4R7X8</accession>
<dbReference type="InterPro" id="IPR036265">
    <property type="entry name" value="HIT-like_sf"/>
</dbReference>
<dbReference type="GO" id="GO:0009117">
    <property type="term" value="P:nucleotide metabolic process"/>
    <property type="evidence" value="ECO:0007669"/>
    <property type="project" value="TreeGrafter"/>
</dbReference>
<proteinExistence type="predicted"/>